<feature type="chain" id="PRO_5036676596" evidence="1">
    <location>
        <begin position="25"/>
        <end position="74"/>
    </location>
</feature>
<proteinExistence type="predicted"/>
<keyword evidence="2" id="KW-1185">Reference proteome</keyword>
<evidence type="ECO:0000313" key="3">
    <source>
        <dbReference type="WBParaSite" id="ACRNAN_Path_1099.g4221.t1"/>
    </source>
</evidence>
<name>A0A914BVN1_9BILA</name>
<sequence length="74" mass="7979">MAIANKQLLIAYLSLFTLIIQAQGNIEETAVDLGGALNVQKRGADDVVAIKTNHFLPRVKRCDVYTAGCNACIC</sequence>
<feature type="signal peptide" evidence="1">
    <location>
        <begin position="1"/>
        <end position="24"/>
    </location>
</feature>
<dbReference type="WBParaSite" id="ACRNAN_Path_1099.g4221.t1">
    <property type="protein sequence ID" value="ACRNAN_Path_1099.g4221.t1"/>
    <property type="gene ID" value="ACRNAN_Path_1099.g4221"/>
</dbReference>
<organism evidence="2 3">
    <name type="scientific">Acrobeloides nanus</name>
    <dbReference type="NCBI Taxonomy" id="290746"/>
    <lineage>
        <taxon>Eukaryota</taxon>
        <taxon>Metazoa</taxon>
        <taxon>Ecdysozoa</taxon>
        <taxon>Nematoda</taxon>
        <taxon>Chromadorea</taxon>
        <taxon>Rhabditida</taxon>
        <taxon>Tylenchina</taxon>
        <taxon>Cephalobomorpha</taxon>
        <taxon>Cephaloboidea</taxon>
        <taxon>Cephalobidae</taxon>
        <taxon>Acrobeloides</taxon>
    </lineage>
</organism>
<evidence type="ECO:0000313" key="2">
    <source>
        <dbReference type="Proteomes" id="UP000887540"/>
    </source>
</evidence>
<evidence type="ECO:0000256" key="1">
    <source>
        <dbReference type="SAM" id="SignalP"/>
    </source>
</evidence>
<reference evidence="3" key="1">
    <citation type="submission" date="2022-11" db="UniProtKB">
        <authorList>
            <consortium name="WormBaseParasite"/>
        </authorList>
    </citation>
    <scope>IDENTIFICATION</scope>
</reference>
<dbReference type="Proteomes" id="UP000887540">
    <property type="component" value="Unplaced"/>
</dbReference>
<protein>
    <submittedName>
        <fullName evidence="3">Uncharacterized protein</fullName>
    </submittedName>
</protein>
<keyword evidence="1" id="KW-0732">Signal</keyword>
<accession>A0A914BVN1</accession>
<dbReference type="AlphaFoldDB" id="A0A914BVN1"/>